<organism evidence="3 4">
    <name type="scientific">Rhizorhabdus dicambivorans</name>
    <dbReference type="NCBI Taxonomy" id="1850238"/>
    <lineage>
        <taxon>Bacteria</taxon>
        <taxon>Pseudomonadati</taxon>
        <taxon>Pseudomonadota</taxon>
        <taxon>Alphaproteobacteria</taxon>
        <taxon>Sphingomonadales</taxon>
        <taxon>Sphingomonadaceae</taxon>
        <taxon>Rhizorhabdus</taxon>
    </lineage>
</organism>
<dbReference type="AlphaFoldDB" id="A0A2A4G056"/>
<feature type="signal peptide" evidence="2">
    <location>
        <begin position="1"/>
        <end position="18"/>
    </location>
</feature>
<feature type="chain" id="PRO_5012246488" evidence="2">
    <location>
        <begin position="19"/>
        <end position="117"/>
    </location>
</feature>
<feature type="region of interest" description="Disordered" evidence="1">
    <location>
        <begin position="57"/>
        <end position="117"/>
    </location>
</feature>
<evidence type="ECO:0000313" key="4">
    <source>
        <dbReference type="Proteomes" id="UP000218934"/>
    </source>
</evidence>
<feature type="compositionally biased region" description="Low complexity" evidence="1">
    <location>
        <begin position="86"/>
        <end position="95"/>
    </location>
</feature>
<proteinExistence type="predicted"/>
<gene>
    <name evidence="3" type="ORF">COO09_07195</name>
</gene>
<keyword evidence="2" id="KW-0732">Signal</keyword>
<reference evidence="3 4" key="1">
    <citation type="submission" date="2017-09" db="EMBL/GenBank/DDBJ databases">
        <title>The Catabolism of 3,6-Dichlorosalicylic acid is Initiated by the Cytochrome P450 Monooxygenase DsmABC in Rhizorhabdus dicambivorans Ndbn-20.</title>
        <authorList>
            <person name="Na L."/>
        </authorList>
    </citation>
    <scope>NUCLEOTIDE SEQUENCE [LARGE SCALE GENOMIC DNA]</scope>
    <source>
        <strain evidence="3 4">Ndbn-20m</strain>
    </source>
</reference>
<accession>A0A2A4G056</accession>
<evidence type="ECO:0000256" key="1">
    <source>
        <dbReference type="SAM" id="MobiDB-lite"/>
    </source>
</evidence>
<feature type="compositionally biased region" description="Pro residues" evidence="1">
    <location>
        <begin position="96"/>
        <end position="117"/>
    </location>
</feature>
<dbReference type="RefSeq" id="WP_066962237.1">
    <property type="nucleotide sequence ID" value="NZ_NWUF01000005.1"/>
</dbReference>
<dbReference type="Proteomes" id="UP000218934">
    <property type="component" value="Unassembled WGS sequence"/>
</dbReference>
<evidence type="ECO:0000256" key="2">
    <source>
        <dbReference type="SAM" id="SignalP"/>
    </source>
</evidence>
<keyword evidence="4" id="KW-1185">Reference proteome</keyword>
<name>A0A2A4G056_9SPHN</name>
<protein>
    <submittedName>
        <fullName evidence="3">Uncharacterized protein</fullName>
    </submittedName>
</protein>
<evidence type="ECO:0000313" key="3">
    <source>
        <dbReference type="EMBL" id="PCE43077.1"/>
    </source>
</evidence>
<sequence>MRRSLIAGLILLALPACGKEEATAPEPAEGGGPQIATSLEDYALPTDKSDQITAIDAATGDGAGMPRDGGAVVRTAKPDARPAVEPSAENATAPVAAPPPLVMPPPVTQPAPPPAGN</sequence>
<dbReference type="KEGG" id="rdi:CMV14_17410"/>
<comment type="caution">
    <text evidence="3">The sequence shown here is derived from an EMBL/GenBank/DDBJ whole genome shotgun (WGS) entry which is preliminary data.</text>
</comment>
<feature type="region of interest" description="Disordered" evidence="1">
    <location>
        <begin position="21"/>
        <end position="44"/>
    </location>
</feature>
<dbReference type="EMBL" id="NWUF01000005">
    <property type="protein sequence ID" value="PCE43077.1"/>
    <property type="molecule type" value="Genomic_DNA"/>
</dbReference>